<dbReference type="SUPFAM" id="SSF55856">
    <property type="entry name" value="Cytochrome b5-like heme/steroid binding domain"/>
    <property type="match status" value="1"/>
</dbReference>
<dbReference type="GO" id="GO:0016717">
    <property type="term" value="F:oxidoreductase activity, acting on paired donors, with oxidation of a pair of donors resulting in the reduction of molecular oxygen to two molecules of water"/>
    <property type="evidence" value="ECO:0007669"/>
    <property type="project" value="TreeGrafter"/>
</dbReference>
<keyword evidence="3" id="KW-0560">Oxidoreductase</keyword>
<evidence type="ECO:0000259" key="6">
    <source>
        <dbReference type="PROSITE" id="PS50255"/>
    </source>
</evidence>
<evidence type="ECO:0000256" key="5">
    <source>
        <dbReference type="SAM" id="Phobius"/>
    </source>
</evidence>
<gene>
    <name evidence="7" type="ORF">F3Y22_tig00110467pilonHSYRG00227</name>
</gene>
<evidence type="ECO:0000256" key="4">
    <source>
        <dbReference type="ARBA" id="ARBA00023098"/>
    </source>
</evidence>
<dbReference type="SMART" id="SM01117">
    <property type="entry name" value="Cyt-b5"/>
    <property type="match status" value="1"/>
</dbReference>
<sequence length="274" mass="31276">MESDKKYITAQELKAHNKPGDIWICVNDKVYNVSDWAKEHPGGEIPLLNLAGQDVTDYFIAYHTGTAWQYLPKFFTGYHLKDFQVSEVSKDYRRIVHEFSKSGMFEMKGHTALCSLTSVAIMFLVVLYGVLSCHNVWAHLSSAMLLGMLWMQSAYVGHDSGHYQVMAGRGYNKLVRFVTGNCLTGISIAWWKWTYNAHHIACNCLDYDPDLQHIFTFIRFVNVFVLRTEVELQSFRKVSHQLPALDVLSRHVCGKGQFVRTNVVSIVFKPESPG</sequence>
<dbReference type="PANTHER" id="PTHR19353:SF28">
    <property type="entry name" value="DELTA(8)-FATTY-ACID DESATURASE 2"/>
    <property type="match status" value="1"/>
</dbReference>
<protein>
    <submittedName>
        <fullName evidence="7">Delta(8)-fatty-acid desaturase</fullName>
    </submittedName>
</protein>
<feature type="transmembrane region" description="Helical" evidence="5">
    <location>
        <begin position="111"/>
        <end position="131"/>
    </location>
</feature>
<evidence type="ECO:0000256" key="2">
    <source>
        <dbReference type="ARBA" id="ARBA00009295"/>
    </source>
</evidence>
<comment type="subcellular location">
    <subcellularLocation>
        <location evidence="1">Membrane</location>
    </subcellularLocation>
</comment>
<keyword evidence="8" id="KW-1185">Reference proteome</keyword>
<dbReference type="InterPro" id="IPR005804">
    <property type="entry name" value="FA_desaturase_dom"/>
</dbReference>
<keyword evidence="5" id="KW-0472">Membrane</keyword>
<organism evidence="7 8">
    <name type="scientific">Hibiscus syriacus</name>
    <name type="common">Rose of Sharon</name>
    <dbReference type="NCBI Taxonomy" id="106335"/>
    <lineage>
        <taxon>Eukaryota</taxon>
        <taxon>Viridiplantae</taxon>
        <taxon>Streptophyta</taxon>
        <taxon>Embryophyta</taxon>
        <taxon>Tracheophyta</taxon>
        <taxon>Spermatophyta</taxon>
        <taxon>Magnoliopsida</taxon>
        <taxon>eudicotyledons</taxon>
        <taxon>Gunneridae</taxon>
        <taxon>Pentapetalae</taxon>
        <taxon>rosids</taxon>
        <taxon>malvids</taxon>
        <taxon>Malvales</taxon>
        <taxon>Malvaceae</taxon>
        <taxon>Malvoideae</taxon>
        <taxon>Hibiscus</taxon>
    </lineage>
</organism>
<keyword evidence="5" id="KW-0812">Transmembrane</keyword>
<dbReference type="Pfam" id="PF00173">
    <property type="entry name" value="Cyt-b5"/>
    <property type="match status" value="1"/>
</dbReference>
<dbReference type="GO" id="GO:0006629">
    <property type="term" value="P:lipid metabolic process"/>
    <property type="evidence" value="ECO:0007669"/>
    <property type="project" value="UniProtKB-KW"/>
</dbReference>
<evidence type="ECO:0000256" key="1">
    <source>
        <dbReference type="ARBA" id="ARBA00004370"/>
    </source>
</evidence>
<dbReference type="PANTHER" id="PTHR19353">
    <property type="entry name" value="FATTY ACID DESATURASE 2"/>
    <property type="match status" value="1"/>
</dbReference>
<proteinExistence type="inferred from homology"/>
<dbReference type="InterPro" id="IPR036400">
    <property type="entry name" value="Cyt_B5-like_heme/steroid_sf"/>
</dbReference>
<dbReference type="Gene3D" id="3.10.120.10">
    <property type="entry name" value="Cytochrome b5-like heme/steroid binding domain"/>
    <property type="match status" value="1"/>
</dbReference>
<dbReference type="AlphaFoldDB" id="A0A6A3AGH6"/>
<accession>A0A6A3AGH6</accession>
<evidence type="ECO:0000313" key="8">
    <source>
        <dbReference type="Proteomes" id="UP000436088"/>
    </source>
</evidence>
<dbReference type="Pfam" id="PF00487">
    <property type="entry name" value="FA_desaturase"/>
    <property type="match status" value="1"/>
</dbReference>
<dbReference type="PROSITE" id="PS50255">
    <property type="entry name" value="CYTOCHROME_B5_2"/>
    <property type="match status" value="1"/>
</dbReference>
<reference evidence="7" key="1">
    <citation type="submission" date="2019-09" db="EMBL/GenBank/DDBJ databases">
        <title>Draft genome information of white flower Hibiscus syriacus.</title>
        <authorList>
            <person name="Kim Y.-M."/>
        </authorList>
    </citation>
    <scope>NUCLEOTIDE SEQUENCE [LARGE SCALE GENOMIC DNA]</scope>
    <source>
        <strain evidence="7">YM2019G1</strain>
    </source>
</reference>
<comment type="similarity">
    <text evidence="2">Belongs to the fatty acid desaturase type 1 family.</text>
</comment>
<feature type="domain" description="Cytochrome b5 heme-binding" evidence="6">
    <location>
        <begin position="5"/>
        <end position="89"/>
    </location>
</feature>
<dbReference type="InterPro" id="IPR012171">
    <property type="entry name" value="Fatty_acid_desaturase"/>
</dbReference>
<keyword evidence="5" id="KW-1133">Transmembrane helix</keyword>
<comment type="caution">
    <text evidence="7">The sequence shown here is derived from an EMBL/GenBank/DDBJ whole genome shotgun (WGS) entry which is preliminary data.</text>
</comment>
<evidence type="ECO:0000313" key="7">
    <source>
        <dbReference type="EMBL" id="KAE8703664.1"/>
    </source>
</evidence>
<dbReference type="Proteomes" id="UP000436088">
    <property type="component" value="Unassembled WGS sequence"/>
</dbReference>
<keyword evidence="4" id="KW-0443">Lipid metabolism</keyword>
<dbReference type="EMBL" id="VEPZ02000998">
    <property type="protein sequence ID" value="KAE8703664.1"/>
    <property type="molecule type" value="Genomic_DNA"/>
</dbReference>
<evidence type="ECO:0000256" key="3">
    <source>
        <dbReference type="ARBA" id="ARBA00023002"/>
    </source>
</evidence>
<dbReference type="GO" id="GO:0016020">
    <property type="term" value="C:membrane"/>
    <property type="evidence" value="ECO:0007669"/>
    <property type="project" value="UniProtKB-SubCell"/>
</dbReference>
<name>A0A6A3AGH6_HIBSY</name>
<dbReference type="InterPro" id="IPR001199">
    <property type="entry name" value="Cyt_B5-like_heme/steroid-bd"/>
</dbReference>